<dbReference type="OrthoDB" id="5430844at2"/>
<dbReference type="SUPFAM" id="SSF53795">
    <property type="entry name" value="PEP carboxykinase-like"/>
    <property type="match status" value="1"/>
</dbReference>
<reference evidence="1 2" key="1">
    <citation type="journal article" date="2013" name="PLoS ONE">
        <title>Cultivation and Complete Genome Sequencing of Gloeobacter kilaueensis sp. nov., from a Lava Cave in Kilauea Caldera, Hawai'i.</title>
        <authorList>
            <person name="Saw J.H."/>
            <person name="Schatz M."/>
            <person name="Brown M.V."/>
            <person name="Kunkel D.D."/>
            <person name="Foster J.S."/>
            <person name="Shick H."/>
            <person name="Christensen S."/>
            <person name="Hou S."/>
            <person name="Wan X."/>
            <person name="Donachie S.P."/>
        </authorList>
    </citation>
    <scope>NUCLEOTIDE SEQUENCE [LARGE SCALE GENOMIC DNA]</scope>
    <source>
        <strain evidence="2">JS</strain>
    </source>
</reference>
<evidence type="ECO:0000313" key="2">
    <source>
        <dbReference type="Proteomes" id="UP000017396"/>
    </source>
</evidence>
<dbReference type="KEGG" id="glj:GKIL_2825"/>
<dbReference type="Proteomes" id="UP000017396">
    <property type="component" value="Chromosome"/>
</dbReference>
<dbReference type="STRING" id="1183438.GKIL_2825"/>
<dbReference type="AlphaFoldDB" id="U5QJH6"/>
<gene>
    <name evidence="1" type="ORF">GKIL_2825</name>
</gene>
<accession>U5QJH6</accession>
<protein>
    <submittedName>
        <fullName evidence="1">HPr kinase</fullName>
    </submittedName>
</protein>
<dbReference type="EMBL" id="CP003587">
    <property type="protein sequence ID" value="AGY59071.1"/>
    <property type="molecule type" value="Genomic_DNA"/>
</dbReference>
<evidence type="ECO:0000313" key="1">
    <source>
        <dbReference type="EMBL" id="AGY59071.1"/>
    </source>
</evidence>
<dbReference type="HOGENOM" id="CLU_908408_0_0_3"/>
<keyword evidence="1" id="KW-0808">Transferase</keyword>
<sequence length="306" mass="33388">MAMLKANRASSVLDTLAEIAYRELQPALKAEQVCLRSVDALPVALDGRGLSEEIFAGERGGRRWLAWSETVGVWIDEDGQRVEILLVNPEAGQCESSLLNFMTASVLGTCLLLQGRVAVHANAVAFKEGAMAFVGHAGRGKSTLSAYCLSQGAALVSDDVLSVDRQMQAIPGYARLKLFAHTAESLGLVAGTTDYKLHLHPTRLGGQVQNQPVPLKAIYLLEQSDGDRIESRTVPPAQAVFELIAHSYYARYFAVTHPGLLAAYAELVARVPVEQLFYPRQFARLPDVFAFLRTRTWQRSAPGVHS</sequence>
<keyword evidence="1" id="KW-0418">Kinase</keyword>
<dbReference type="GO" id="GO:0016301">
    <property type="term" value="F:kinase activity"/>
    <property type="evidence" value="ECO:0007669"/>
    <property type="project" value="UniProtKB-KW"/>
</dbReference>
<name>U5QJH6_GLOK1</name>
<dbReference type="eggNOG" id="COG1493">
    <property type="taxonomic scope" value="Bacteria"/>
</dbReference>
<dbReference type="RefSeq" id="WP_023174290.1">
    <property type="nucleotide sequence ID" value="NC_022600.1"/>
</dbReference>
<keyword evidence="2" id="KW-1185">Reference proteome</keyword>
<proteinExistence type="predicted"/>
<dbReference type="Gene3D" id="3.40.50.300">
    <property type="entry name" value="P-loop containing nucleotide triphosphate hydrolases"/>
    <property type="match status" value="1"/>
</dbReference>
<organism evidence="1 2">
    <name type="scientific">Gloeobacter kilaueensis (strain ATCC BAA-2537 / CCAP 1431/1 / ULC 316 / JS1)</name>
    <dbReference type="NCBI Taxonomy" id="1183438"/>
    <lineage>
        <taxon>Bacteria</taxon>
        <taxon>Bacillati</taxon>
        <taxon>Cyanobacteriota</taxon>
        <taxon>Cyanophyceae</taxon>
        <taxon>Gloeobacterales</taxon>
        <taxon>Gloeobacteraceae</taxon>
        <taxon>Gloeobacter</taxon>
    </lineage>
</organism>
<dbReference type="InterPro" id="IPR027417">
    <property type="entry name" value="P-loop_NTPase"/>
</dbReference>